<dbReference type="Proteomes" id="UP000014760">
    <property type="component" value="Unassembled WGS sequence"/>
</dbReference>
<reference evidence="8" key="3">
    <citation type="submission" date="2015-06" db="UniProtKB">
        <authorList>
            <consortium name="EnsemblMetazoa"/>
        </authorList>
    </citation>
    <scope>IDENTIFICATION</scope>
</reference>
<dbReference type="PANTHER" id="PTHR10159">
    <property type="entry name" value="DUAL SPECIFICITY PROTEIN PHOSPHATASE"/>
    <property type="match status" value="1"/>
</dbReference>
<feature type="region of interest" description="Disordered" evidence="5">
    <location>
        <begin position="138"/>
        <end position="172"/>
    </location>
</feature>
<keyword evidence="4" id="KW-0904">Protein phosphatase</keyword>
<dbReference type="GO" id="GO:0017017">
    <property type="term" value="F:MAP kinase tyrosine/serine/threonine phosphatase activity"/>
    <property type="evidence" value="ECO:0007669"/>
    <property type="project" value="TreeGrafter"/>
</dbReference>
<evidence type="ECO:0000313" key="9">
    <source>
        <dbReference type="Proteomes" id="UP000014760"/>
    </source>
</evidence>
<evidence type="ECO:0000259" key="6">
    <source>
        <dbReference type="SMART" id="SM00195"/>
    </source>
</evidence>
<feature type="domain" description="Tyrosine-protein phosphatase" evidence="6">
    <location>
        <begin position="279"/>
        <end position="434"/>
    </location>
</feature>
<dbReference type="Pfam" id="PF00782">
    <property type="entry name" value="DSPc"/>
    <property type="match status" value="1"/>
</dbReference>
<dbReference type="EMBL" id="KB297068">
    <property type="protein sequence ID" value="ELU11002.1"/>
    <property type="molecule type" value="Genomic_DNA"/>
</dbReference>
<evidence type="ECO:0000256" key="2">
    <source>
        <dbReference type="ARBA" id="ARBA00013064"/>
    </source>
</evidence>
<dbReference type="GO" id="GO:0033550">
    <property type="term" value="F:MAP kinase tyrosine phosphatase activity"/>
    <property type="evidence" value="ECO:0007669"/>
    <property type="project" value="TreeGrafter"/>
</dbReference>
<evidence type="ECO:0000256" key="4">
    <source>
        <dbReference type="ARBA" id="ARBA00022912"/>
    </source>
</evidence>
<dbReference type="EnsemblMetazoa" id="CapteT203101">
    <property type="protein sequence ID" value="CapteP203101"/>
    <property type="gene ID" value="CapteG203101"/>
</dbReference>
<evidence type="ECO:0000313" key="7">
    <source>
        <dbReference type="EMBL" id="ELU11002.1"/>
    </source>
</evidence>
<organism evidence="7">
    <name type="scientific">Capitella teleta</name>
    <name type="common">Polychaete worm</name>
    <dbReference type="NCBI Taxonomy" id="283909"/>
    <lineage>
        <taxon>Eukaryota</taxon>
        <taxon>Metazoa</taxon>
        <taxon>Spiralia</taxon>
        <taxon>Lophotrochozoa</taxon>
        <taxon>Annelida</taxon>
        <taxon>Polychaeta</taxon>
        <taxon>Sedentaria</taxon>
        <taxon>Scolecida</taxon>
        <taxon>Capitellidae</taxon>
        <taxon>Capitella</taxon>
    </lineage>
</organism>
<dbReference type="Gene3D" id="3.90.190.10">
    <property type="entry name" value="Protein tyrosine phosphatase superfamily"/>
    <property type="match status" value="1"/>
</dbReference>
<keyword evidence="9" id="KW-1185">Reference proteome</keyword>
<dbReference type="STRING" id="283909.R7UXI2"/>
<proteinExistence type="inferred from homology"/>
<dbReference type="OrthoDB" id="2017893at2759"/>
<dbReference type="AlphaFoldDB" id="R7UXI2"/>
<dbReference type="GO" id="GO:0005737">
    <property type="term" value="C:cytoplasm"/>
    <property type="evidence" value="ECO:0007669"/>
    <property type="project" value="TreeGrafter"/>
</dbReference>
<gene>
    <name evidence="7" type="ORF">CAPTEDRAFT_203101</name>
</gene>
<dbReference type="GO" id="GO:0043409">
    <property type="term" value="P:negative regulation of MAPK cascade"/>
    <property type="evidence" value="ECO:0007669"/>
    <property type="project" value="TreeGrafter"/>
</dbReference>
<reference evidence="9" key="1">
    <citation type="submission" date="2012-12" db="EMBL/GenBank/DDBJ databases">
        <authorList>
            <person name="Hellsten U."/>
            <person name="Grimwood J."/>
            <person name="Chapman J.A."/>
            <person name="Shapiro H."/>
            <person name="Aerts A."/>
            <person name="Otillar R.P."/>
            <person name="Terry A.Y."/>
            <person name="Boore J.L."/>
            <person name="Simakov O."/>
            <person name="Marletaz F."/>
            <person name="Cho S.-J."/>
            <person name="Edsinger-Gonzales E."/>
            <person name="Havlak P."/>
            <person name="Kuo D.-H."/>
            <person name="Larsson T."/>
            <person name="Lv J."/>
            <person name="Arendt D."/>
            <person name="Savage R."/>
            <person name="Osoegawa K."/>
            <person name="de Jong P."/>
            <person name="Lindberg D.R."/>
            <person name="Seaver E.C."/>
            <person name="Weisblat D.A."/>
            <person name="Putnam N.H."/>
            <person name="Grigoriev I.V."/>
            <person name="Rokhsar D.S."/>
        </authorList>
    </citation>
    <scope>NUCLEOTIDE SEQUENCE</scope>
    <source>
        <strain evidence="9">I ESC-2004</strain>
    </source>
</reference>
<evidence type="ECO:0000256" key="5">
    <source>
        <dbReference type="SAM" id="MobiDB-lite"/>
    </source>
</evidence>
<evidence type="ECO:0000256" key="1">
    <source>
        <dbReference type="ARBA" id="ARBA00008601"/>
    </source>
</evidence>
<dbReference type="SUPFAM" id="SSF52799">
    <property type="entry name" value="(Phosphotyrosine protein) phosphatases II"/>
    <property type="match status" value="1"/>
</dbReference>
<evidence type="ECO:0000256" key="3">
    <source>
        <dbReference type="ARBA" id="ARBA00022801"/>
    </source>
</evidence>
<sequence length="477" mass="53540">MPIQQQRQPSFDRGSPTTNEVLEDLEELSVRDEASPEVDERPAVSSYMRKKRLSRTDSSIMIIRPDEKLEEKPILERFLTKPSPSPPILVENVHGAVKSLNSDRVSVFSSNCTVSSFGEGRSSLSNYSSCPNLMDKDGVSLDRSRIRSSKSSDGRLCKTAPSAGQSSRTSPSLLSVPNVFTTSFTHSKPIHKRLENVRAYRGQADLQRNVDGQQAPRKMSYSTGEEVCCKEMRVHRYSAPELSNNELQQMMKRKPLLTKSLSDTPHSAAIAECHSSEPRISDVGDFLCLGNLEAAHDERLLCRNTVASVLDLSNILPEDVPLKRKNIAPCTCGSATSHMRPVLRLTMCESDLVDVKSHFPRVNRFIDGACNNKKRVFVYCDSPKNNLSILMGAQYLMQRKKMNFRQAFSQIMKGRSDIELNPAYSALLQSVENELFKDELDYDDEEEILATEKPKPLVRKKSSSLLPKEAWTFEASD</sequence>
<dbReference type="PANTHER" id="PTHR10159:SF533">
    <property type="entry name" value="TYROSINE-PROTEIN PHOSPHATASE VHP-1"/>
    <property type="match status" value="1"/>
</dbReference>
<comment type="similarity">
    <text evidence="1">Belongs to the protein-tyrosine phosphatase family. Non-receptor class dual specificity subfamily.</text>
</comment>
<name>R7UXI2_CAPTE</name>
<protein>
    <recommendedName>
        <fullName evidence="2">protein-tyrosine-phosphatase</fullName>
        <ecNumber evidence="2">3.1.3.48</ecNumber>
    </recommendedName>
</protein>
<feature type="compositionally biased region" description="Basic and acidic residues" evidence="5">
    <location>
        <begin position="28"/>
        <end position="42"/>
    </location>
</feature>
<accession>R7UXI2</accession>
<keyword evidence="3" id="KW-0378">Hydrolase</keyword>
<feature type="region of interest" description="Disordered" evidence="5">
    <location>
        <begin position="26"/>
        <end position="46"/>
    </location>
</feature>
<dbReference type="InterPro" id="IPR020422">
    <property type="entry name" value="TYR_PHOSPHATASE_DUAL_dom"/>
</dbReference>
<dbReference type="CDD" id="cd14498">
    <property type="entry name" value="DSP"/>
    <property type="match status" value="1"/>
</dbReference>
<dbReference type="InterPro" id="IPR029021">
    <property type="entry name" value="Prot-tyrosine_phosphatase-like"/>
</dbReference>
<dbReference type="EC" id="3.1.3.48" evidence="2"/>
<reference evidence="7 9" key="2">
    <citation type="journal article" date="2013" name="Nature">
        <title>Insights into bilaterian evolution from three spiralian genomes.</title>
        <authorList>
            <person name="Simakov O."/>
            <person name="Marletaz F."/>
            <person name="Cho S.J."/>
            <person name="Edsinger-Gonzales E."/>
            <person name="Havlak P."/>
            <person name="Hellsten U."/>
            <person name="Kuo D.H."/>
            <person name="Larsson T."/>
            <person name="Lv J."/>
            <person name="Arendt D."/>
            <person name="Savage R."/>
            <person name="Osoegawa K."/>
            <person name="de Jong P."/>
            <person name="Grimwood J."/>
            <person name="Chapman J.A."/>
            <person name="Shapiro H."/>
            <person name="Aerts A."/>
            <person name="Otillar R.P."/>
            <person name="Terry A.Y."/>
            <person name="Boore J.L."/>
            <person name="Grigoriev I.V."/>
            <person name="Lindberg D.R."/>
            <person name="Seaver E.C."/>
            <person name="Weisblat D.A."/>
            <person name="Putnam N.H."/>
            <person name="Rokhsar D.S."/>
        </authorList>
    </citation>
    <scope>NUCLEOTIDE SEQUENCE</scope>
    <source>
        <strain evidence="7 9">I ESC-2004</strain>
    </source>
</reference>
<feature type="compositionally biased region" description="Polar residues" evidence="5">
    <location>
        <begin position="162"/>
        <end position="172"/>
    </location>
</feature>
<dbReference type="EMBL" id="AMQN01005886">
    <property type="status" value="NOT_ANNOTATED_CDS"/>
    <property type="molecule type" value="Genomic_DNA"/>
</dbReference>
<dbReference type="HOGENOM" id="CLU_572726_0_0_1"/>
<evidence type="ECO:0000313" key="8">
    <source>
        <dbReference type="EnsemblMetazoa" id="CapteP203101"/>
    </source>
</evidence>
<dbReference type="GO" id="GO:0008330">
    <property type="term" value="F:protein tyrosine/threonine phosphatase activity"/>
    <property type="evidence" value="ECO:0007669"/>
    <property type="project" value="TreeGrafter"/>
</dbReference>
<feature type="compositionally biased region" description="Basic and acidic residues" evidence="5">
    <location>
        <begin position="138"/>
        <end position="156"/>
    </location>
</feature>
<dbReference type="SMART" id="SM00195">
    <property type="entry name" value="DSPc"/>
    <property type="match status" value="1"/>
</dbReference>
<dbReference type="InterPro" id="IPR000340">
    <property type="entry name" value="Dual-sp_phosphatase_cat-dom"/>
</dbReference>